<dbReference type="AlphaFoldDB" id="A0A238X6I1"/>
<organism evidence="2 3">
    <name type="scientific">Lutibacter agarilyticus</name>
    <dbReference type="NCBI Taxonomy" id="1109740"/>
    <lineage>
        <taxon>Bacteria</taxon>
        <taxon>Pseudomonadati</taxon>
        <taxon>Bacteroidota</taxon>
        <taxon>Flavobacteriia</taxon>
        <taxon>Flavobacteriales</taxon>
        <taxon>Flavobacteriaceae</taxon>
        <taxon>Lutibacter</taxon>
    </lineage>
</organism>
<reference evidence="2 3" key="1">
    <citation type="submission" date="2017-06" db="EMBL/GenBank/DDBJ databases">
        <authorList>
            <person name="Kim H.J."/>
            <person name="Triplett B.A."/>
        </authorList>
    </citation>
    <scope>NUCLEOTIDE SEQUENCE [LARGE SCALE GENOMIC DNA]</scope>
    <source>
        <strain evidence="2 3">DSM 29150</strain>
    </source>
</reference>
<accession>A0A238X6I1</accession>
<evidence type="ECO:0000313" key="2">
    <source>
        <dbReference type="EMBL" id="SNR54242.1"/>
    </source>
</evidence>
<evidence type="ECO:0000256" key="1">
    <source>
        <dbReference type="SAM" id="SignalP"/>
    </source>
</evidence>
<feature type="signal peptide" evidence="1">
    <location>
        <begin position="1"/>
        <end position="24"/>
    </location>
</feature>
<gene>
    <name evidence="2" type="ORF">SAMN06265371_1054</name>
</gene>
<proteinExistence type="predicted"/>
<dbReference type="Proteomes" id="UP000198384">
    <property type="component" value="Unassembled WGS sequence"/>
</dbReference>
<evidence type="ECO:0000313" key="3">
    <source>
        <dbReference type="Proteomes" id="UP000198384"/>
    </source>
</evidence>
<name>A0A238X6I1_9FLAO</name>
<sequence>MRNYIKSFLIYSVALAFLSCSTDAPEPEVSFNVDNANPQVGEAITFNISGGADTYVFYTGDTSHDFANSHLVLTEGIDVDKEFVVLATDSLPKIKDFLQPYIDSHNENAGENDQLDLDVIITNIATQVGLEYTNKLTAAYIIWEYMTQLQGQVTKDIVDMFYEDKSTLLAPEGGFSTGFAINRYEKTFEYTYTTPGMYVVTLIASNLSNKQYSGSGYQDDRTSSGDEYDINRTIRELIITVQP</sequence>
<feature type="chain" id="PRO_5012014539" description="DUF5017 domain-containing protein" evidence="1">
    <location>
        <begin position="25"/>
        <end position="243"/>
    </location>
</feature>
<dbReference type="PROSITE" id="PS51257">
    <property type="entry name" value="PROKAR_LIPOPROTEIN"/>
    <property type="match status" value="1"/>
</dbReference>
<keyword evidence="1" id="KW-0732">Signal</keyword>
<dbReference type="EMBL" id="FZNT01000005">
    <property type="protein sequence ID" value="SNR54242.1"/>
    <property type="molecule type" value="Genomic_DNA"/>
</dbReference>
<protein>
    <recommendedName>
        <fullName evidence="4">DUF5017 domain-containing protein</fullName>
    </recommendedName>
</protein>
<keyword evidence="3" id="KW-1185">Reference proteome</keyword>
<evidence type="ECO:0008006" key="4">
    <source>
        <dbReference type="Google" id="ProtNLM"/>
    </source>
</evidence>